<sequence>MSLEPVVVVVDDDIDVRARPVLLADVLRTTADTVESGVAWAAAAFARLPGLSLVAVDLPRRRVALVAADRSVRVADERPGLLSEYYAAWAAGRASAGRAERVQPLADGVGRDRTD</sequence>
<name>A0A7W7T8A6_9PSEU</name>
<evidence type="ECO:0000313" key="3">
    <source>
        <dbReference type="Proteomes" id="UP000542674"/>
    </source>
</evidence>
<dbReference type="EMBL" id="JACHJS010000001">
    <property type="protein sequence ID" value="MBB4968171.1"/>
    <property type="molecule type" value="Genomic_DNA"/>
</dbReference>
<dbReference type="Proteomes" id="UP000542674">
    <property type="component" value="Unassembled WGS sequence"/>
</dbReference>
<reference evidence="2 3" key="1">
    <citation type="submission" date="2020-08" db="EMBL/GenBank/DDBJ databases">
        <title>Sequencing the genomes of 1000 actinobacteria strains.</title>
        <authorList>
            <person name="Klenk H.-P."/>
        </authorList>
    </citation>
    <scope>NUCLEOTIDE SEQUENCE [LARGE SCALE GENOMIC DNA]</scope>
    <source>
        <strain evidence="2 3">DSM 45084</strain>
    </source>
</reference>
<keyword evidence="3" id="KW-1185">Reference proteome</keyword>
<gene>
    <name evidence="2" type="ORF">F4559_005530</name>
</gene>
<protein>
    <submittedName>
        <fullName evidence="2">Uncharacterized protein</fullName>
    </submittedName>
</protein>
<dbReference type="AlphaFoldDB" id="A0A7W7T8A6"/>
<organism evidence="2 3">
    <name type="scientific">Saccharothrix violaceirubra</name>
    <dbReference type="NCBI Taxonomy" id="413306"/>
    <lineage>
        <taxon>Bacteria</taxon>
        <taxon>Bacillati</taxon>
        <taxon>Actinomycetota</taxon>
        <taxon>Actinomycetes</taxon>
        <taxon>Pseudonocardiales</taxon>
        <taxon>Pseudonocardiaceae</taxon>
        <taxon>Saccharothrix</taxon>
    </lineage>
</organism>
<evidence type="ECO:0000313" key="2">
    <source>
        <dbReference type="EMBL" id="MBB4968171.1"/>
    </source>
</evidence>
<proteinExistence type="predicted"/>
<feature type="region of interest" description="Disordered" evidence="1">
    <location>
        <begin position="93"/>
        <end position="115"/>
    </location>
</feature>
<comment type="caution">
    <text evidence="2">The sequence shown here is derived from an EMBL/GenBank/DDBJ whole genome shotgun (WGS) entry which is preliminary data.</text>
</comment>
<dbReference type="RefSeq" id="WP_184673476.1">
    <property type="nucleotide sequence ID" value="NZ_BAABAI010000041.1"/>
</dbReference>
<accession>A0A7W7T8A6</accession>
<evidence type="ECO:0000256" key="1">
    <source>
        <dbReference type="SAM" id="MobiDB-lite"/>
    </source>
</evidence>